<dbReference type="EnsemblPlants" id="EMT28178">
    <property type="protein sequence ID" value="EMT28178"/>
    <property type="gene ID" value="F775_24846"/>
</dbReference>
<accession>M8C296</accession>
<name>M8C296_AEGTA</name>
<proteinExistence type="predicted"/>
<protein>
    <submittedName>
        <fullName evidence="1">Uncharacterized protein</fullName>
    </submittedName>
</protein>
<sequence>MVAVVQNISSAMEVGKHAITRHCVCFAYFSIQYYEVFLCYALLSPMCILFAGISEDWEVERDCSSGNRSRTRRSSRFCYFLGNSFVDQLNIIQDHAPALDNGFQKLRLQGHQTAKEVSFYLSGNSSCIVLLEPPLSWKVTSFRECQHSRDRRHLRWGVTVATARIWLTHMRNGGAIYRFCGSELQRELLGRRDADGAAATPSCRATEMQMEPQRHRAAAGAAPPPSCSVSHRDDGTQGALVRLLHLLPHFTSVRVQGRGMGRRLVDGIKTSGHARHVVGIVLHGGSS</sequence>
<dbReference type="AlphaFoldDB" id="M8C296"/>
<organism evidence="1">
    <name type="scientific">Aegilops tauschii</name>
    <name type="common">Tausch's goatgrass</name>
    <name type="synonym">Aegilops squarrosa</name>
    <dbReference type="NCBI Taxonomy" id="37682"/>
    <lineage>
        <taxon>Eukaryota</taxon>
        <taxon>Viridiplantae</taxon>
        <taxon>Streptophyta</taxon>
        <taxon>Embryophyta</taxon>
        <taxon>Tracheophyta</taxon>
        <taxon>Spermatophyta</taxon>
        <taxon>Magnoliopsida</taxon>
        <taxon>Liliopsida</taxon>
        <taxon>Poales</taxon>
        <taxon>Poaceae</taxon>
        <taxon>BOP clade</taxon>
        <taxon>Pooideae</taxon>
        <taxon>Triticodae</taxon>
        <taxon>Triticeae</taxon>
        <taxon>Triticinae</taxon>
        <taxon>Aegilops</taxon>
    </lineage>
</organism>
<reference evidence="1" key="1">
    <citation type="submission" date="2015-06" db="UniProtKB">
        <authorList>
            <consortium name="EnsemblPlants"/>
        </authorList>
    </citation>
    <scope>IDENTIFICATION</scope>
</reference>
<evidence type="ECO:0000313" key="1">
    <source>
        <dbReference type="EnsemblPlants" id="EMT28178"/>
    </source>
</evidence>